<evidence type="ECO:0000256" key="7">
    <source>
        <dbReference type="PIRSR" id="PIRSR000862-1"/>
    </source>
</evidence>
<feature type="active site" description="Nucleophile" evidence="7">
    <location>
        <position position="197"/>
    </location>
</feature>
<evidence type="ECO:0000313" key="9">
    <source>
        <dbReference type="EMBL" id="CAK7922955.1"/>
    </source>
</evidence>
<evidence type="ECO:0000256" key="4">
    <source>
        <dbReference type="ARBA" id="ARBA00022963"/>
    </source>
</evidence>
<dbReference type="InterPro" id="IPR029058">
    <property type="entry name" value="AB_hydrolase_fold"/>
</dbReference>
<dbReference type="AlphaFoldDB" id="A0AAV1TN12"/>
<dbReference type="FunFam" id="3.40.50.1820:FF:000057">
    <property type="entry name" value="Lipase"/>
    <property type="match status" value="1"/>
</dbReference>
<evidence type="ECO:0000259" key="8">
    <source>
        <dbReference type="Pfam" id="PF04083"/>
    </source>
</evidence>
<dbReference type="SUPFAM" id="SSF53474">
    <property type="entry name" value="alpha/beta-Hydrolases"/>
    <property type="match status" value="1"/>
</dbReference>
<comment type="similarity">
    <text evidence="1">Belongs to the AB hydrolase superfamily. Lipase family.</text>
</comment>
<gene>
    <name evidence="9" type="ORF">PM001_LOCUS8126</name>
</gene>
<name>A0AAV1TN12_9STRA</name>
<evidence type="ECO:0000256" key="6">
    <source>
        <dbReference type="ARBA" id="ARBA00023180"/>
    </source>
</evidence>
<dbReference type="PIRSF" id="PIRSF000862">
    <property type="entry name" value="Steryl_ester_lip"/>
    <property type="match status" value="1"/>
</dbReference>
<keyword evidence="3" id="KW-0378">Hydrolase</keyword>
<keyword evidence="6" id="KW-0325">Glycoprotein</keyword>
<dbReference type="Proteomes" id="UP001162060">
    <property type="component" value="Unassembled WGS sequence"/>
</dbReference>
<dbReference type="GO" id="GO:0016042">
    <property type="term" value="P:lipid catabolic process"/>
    <property type="evidence" value="ECO:0007669"/>
    <property type="project" value="UniProtKB-KW"/>
</dbReference>
<dbReference type="InterPro" id="IPR025483">
    <property type="entry name" value="Lipase_euk"/>
</dbReference>
<dbReference type="Gene3D" id="3.40.50.1820">
    <property type="entry name" value="alpha/beta hydrolase"/>
    <property type="match status" value="1"/>
</dbReference>
<feature type="active site" description="Charge relay system" evidence="7">
    <location>
        <position position="382"/>
    </location>
</feature>
<keyword evidence="2" id="KW-0732">Signal</keyword>
<reference evidence="9" key="1">
    <citation type="submission" date="2024-01" db="EMBL/GenBank/DDBJ databases">
        <authorList>
            <person name="Webb A."/>
        </authorList>
    </citation>
    <scope>NUCLEOTIDE SEQUENCE</scope>
    <source>
        <strain evidence="9">Pm1</strain>
    </source>
</reference>
<proteinExistence type="inferred from homology"/>
<protein>
    <recommendedName>
        <fullName evidence="8">Partial AB-hydrolase lipase domain-containing protein</fullName>
    </recommendedName>
</protein>
<evidence type="ECO:0000256" key="1">
    <source>
        <dbReference type="ARBA" id="ARBA00010701"/>
    </source>
</evidence>
<evidence type="ECO:0000256" key="2">
    <source>
        <dbReference type="ARBA" id="ARBA00022729"/>
    </source>
</evidence>
<dbReference type="GO" id="GO:0016788">
    <property type="term" value="F:hydrolase activity, acting on ester bonds"/>
    <property type="evidence" value="ECO:0007669"/>
    <property type="project" value="InterPro"/>
</dbReference>
<organism evidence="9 10">
    <name type="scientific">Peronospora matthiolae</name>
    <dbReference type="NCBI Taxonomy" id="2874970"/>
    <lineage>
        <taxon>Eukaryota</taxon>
        <taxon>Sar</taxon>
        <taxon>Stramenopiles</taxon>
        <taxon>Oomycota</taxon>
        <taxon>Peronosporomycetes</taxon>
        <taxon>Peronosporales</taxon>
        <taxon>Peronosporaceae</taxon>
        <taxon>Peronospora</taxon>
    </lineage>
</organism>
<feature type="active site" description="Charge relay system" evidence="7">
    <location>
        <position position="413"/>
    </location>
</feature>
<keyword evidence="4" id="KW-0442">Lipid degradation</keyword>
<dbReference type="InterPro" id="IPR006693">
    <property type="entry name" value="AB_hydrolase_lipase"/>
</dbReference>
<keyword evidence="5" id="KW-0443">Lipid metabolism</keyword>
<feature type="domain" description="Partial AB-hydrolase lipase" evidence="8">
    <location>
        <begin position="53"/>
        <end position="121"/>
    </location>
</feature>
<evidence type="ECO:0000256" key="5">
    <source>
        <dbReference type="ARBA" id="ARBA00023098"/>
    </source>
</evidence>
<evidence type="ECO:0000313" key="10">
    <source>
        <dbReference type="Proteomes" id="UP001162060"/>
    </source>
</evidence>
<dbReference type="EMBL" id="CAKLBY020000066">
    <property type="protein sequence ID" value="CAK7922955.1"/>
    <property type="molecule type" value="Genomic_DNA"/>
</dbReference>
<comment type="caution">
    <text evidence="9">The sequence shown here is derived from an EMBL/GenBank/DDBJ whole genome shotgun (WGS) entry which is preliminary data.</text>
</comment>
<accession>A0AAV1TN12</accession>
<evidence type="ECO:0000256" key="3">
    <source>
        <dbReference type="ARBA" id="ARBA00022801"/>
    </source>
</evidence>
<dbReference type="Pfam" id="PF04083">
    <property type="entry name" value="Abhydro_lipase"/>
    <property type="match status" value="1"/>
</dbReference>
<sequence>MSTLLKVFLSRDKALVILCLELALLALTHSLLHFDKVTAVELNLDPDVGKSTVELVQARGYVVETHNVTTIDGYILSMHRLPMSYEESQADTTDNDKADRNKPAVFVQHGMVASSFAWVCDSRNHSLAYVLADAGYDVWLGNNRGNTYSSSHVRYTTKDDAFWDFSWEEMGKFDMPAMLNYALETSGRETLALVGYSQGSTQAFVAFAENQTLARSVSYYAALGPVAWLGNTASRTFKLLARAYFDKVLEASNQVQLFSHNALLRKIIQPAACHMDPELCASGFALVVKSTENLNASRIGAYTSDVPSGTSVKSMRHYAQSIRENTFSAFDYGCRCPRMLGIHLCPKNRCINKVKYGSFDPPDFSISSMEYPRTGLFTGENDIFATRADIDQLRSALPSSTIVYEKEISSFGHLDFVWAVQANEKLYQPLLKQLEQYVDTGY</sequence>
<dbReference type="PANTHER" id="PTHR11005">
    <property type="entry name" value="LYSOSOMAL ACID LIPASE-RELATED"/>
    <property type="match status" value="1"/>
</dbReference>